<evidence type="ECO:0000313" key="3">
    <source>
        <dbReference type="Proteomes" id="UP001416858"/>
    </source>
</evidence>
<name>A0ABP9VMG4_9BACT</name>
<keyword evidence="3" id="KW-1185">Reference proteome</keyword>
<dbReference type="RefSeq" id="WP_345681631.1">
    <property type="nucleotide sequence ID" value="NZ_BAABRO010000001.1"/>
</dbReference>
<comment type="caution">
    <text evidence="2">The sequence shown here is derived from an EMBL/GenBank/DDBJ whole genome shotgun (WGS) entry which is preliminary data.</text>
</comment>
<feature type="transmembrane region" description="Helical" evidence="1">
    <location>
        <begin position="29"/>
        <end position="47"/>
    </location>
</feature>
<reference evidence="2 3" key="1">
    <citation type="submission" date="2024-02" db="EMBL/GenBank/DDBJ databases">
        <title>Rhodopirellula caenicola NBRC 110016.</title>
        <authorList>
            <person name="Ichikawa N."/>
            <person name="Katano-Makiyama Y."/>
            <person name="Hidaka K."/>
        </authorList>
    </citation>
    <scope>NUCLEOTIDE SEQUENCE [LARGE SCALE GENOMIC DNA]</scope>
    <source>
        <strain evidence="2 3">NBRC 110016</strain>
    </source>
</reference>
<dbReference type="InterPro" id="IPR018673">
    <property type="entry name" value="DUF2141"/>
</dbReference>
<dbReference type="Pfam" id="PF09912">
    <property type="entry name" value="DUF2141"/>
    <property type="match status" value="1"/>
</dbReference>
<keyword evidence="1" id="KW-1133">Transmembrane helix</keyword>
<organism evidence="2 3">
    <name type="scientific">Novipirellula caenicola</name>
    <dbReference type="NCBI Taxonomy" id="1536901"/>
    <lineage>
        <taxon>Bacteria</taxon>
        <taxon>Pseudomonadati</taxon>
        <taxon>Planctomycetota</taxon>
        <taxon>Planctomycetia</taxon>
        <taxon>Pirellulales</taxon>
        <taxon>Pirellulaceae</taxon>
        <taxon>Novipirellula</taxon>
    </lineage>
</organism>
<evidence type="ECO:0000313" key="2">
    <source>
        <dbReference type="EMBL" id="GAA5504593.1"/>
    </source>
</evidence>
<dbReference type="Proteomes" id="UP001416858">
    <property type="component" value="Unassembled WGS sequence"/>
</dbReference>
<keyword evidence="1" id="KW-0812">Transmembrane</keyword>
<evidence type="ECO:0000256" key="1">
    <source>
        <dbReference type="SAM" id="Phobius"/>
    </source>
</evidence>
<dbReference type="EMBL" id="BAABRO010000001">
    <property type="protein sequence ID" value="GAA5504593.1"/>
    <property type="molecule type" value="Genomic_DNA"/>
</dbReference>
<protein>
    <submittedName>
        <fullName evidence="2">Uncharacterized protein</fullName>
    </submittedName>
</protein>
<gene>
    <name evidence="2" type="ORF">Rcae01_00032</name>
</gene>
<sequence>MQNQDDANMTDSLNTREQQSLWAQNHGNVLMMFLAGLIVLGSAILLYRQSRFVAPRFPQTSLIGDANLLNQASGEGYSQANGFVSLIVTGADQEEGNLIVAVYDSAESFANRANPLMTEQTTLRSGTAELQLPLGDIGSEIAIVAFEDANANGEFDPKSGERIGFSGSLERSEMDADDAFAKAMLQRPFATEALMIELR</sequence>
<keyword evidence="1" id="KW-0472">Membrane</keyword>
<accession>A0ABP9VMG4</accession>
<proteinExistence type="predicted"/>